<evidence type="ECO:0000259" key="9">
    <source>
        <dbReference type="Pfam" id="PF22819"/>
    </source>
</evidence>
<keyword evidence="3 6" id="KW-0812">Transmembrane</keyword>
<dbReference type="InterPro" id="IPR054530">
    <property type="entry name" value="TcaA_4th"/>
</dbReference>
<evidence type="ECO:0000259" key="8">
    <source>
        <dbReference type="Pfam" id="PF22813"/>
    </source>
</evidence>
<keyword evidence="2" id="KW-1003">Cell membrane</keyword>
<gene>
    <name evidence="11" type="ORF">ACFSUN_14105</name>
</gene>
<dbReference type="Pfam" id="PF22813">
    <property type="entry name" value="TcaA_2nd"/>
    <property type="match status" value="1"/>
</dbReference>
<dbReference type="EMBL" id="JBHUMX010000041">
    <property type="protein sequence ID" value="MFD2629918.1"/>
    <property type="molecule type" value="Genomic_DNA"/>
</dbReference>
<feature type="domain" description="TcaA protein NTF2-like" evidence="9">
    <location>
        <begin position="340"/>
        <end position="452"/>
    </location>
</feature>
<reference evidence="12" key="1">
    <citation type="journal article" date="2019" name="Int. J. Syst. Evol. Microbiol.">
        <title>The Global Catalogue of Microorganisms (GCM) 10K type strain sequencing project: providing services to taxonomists for standard genome sequencing and annotation.</title>
        <authorList>
            <consortium name="The Broad Institute Genomics Platform"/>
            <consortium name="The Broad Institute Genome Sequencing Center for Infectious Disease"/>
            <person name="Wu L."/>
            <person name="Ma J."/>
        </authorList>
    </citation>
    <scope>NUCLEOTIDE SEQUENCE [LARGE SCALE GENOMIC DNA]</scope>
    <source>
        <strain evidence="12">TISTR 1858</strain>
    </source>
</reference>
<proteinExistence type="predicted"/>
<dbReference type="InterPro" id="IPR054529">
    <property type="entry name" value="TcaA_2nd"/>
</dbReference>
<evidence type="ECO:0000313" key="12">
    <source>
        <dbReference type="Proteomes" id="UP001597451"/>
    </source>
</evidence>
<evidence type="ECO:0000259" key="10">
    <source>
        <dbReference type="Pfam" id="PF22820"/>
    </source>
</evidence>
<keyword evidence="5 6" id="KW-0472">Membrane</keyword>
<comment type="subcellular location">
    <subcellularLocation>
        <location evidence="1">Cell membrane</location>
        <topology evidence="1">Single-pass membrane protein</topology>
    </subcellularLocation>
</comment>
<evidence type="ECO:0000256" key="5">
    <source>
        <dbReference type="ARBA" id="ARBA00023136"/>
    </source>
</evidence>
<feature type="transmembrane region" description="Helical" evidence="6">
    <location>
        <begin position="50"/>
        <end position="69"/>
    </location>
</feature>
<feature type="domain" description="TcaA second" evidence="8">
    <location>
        <begin position="76"/>
        <end position="172"/>
    </location>
</feature>
<dbReference type="PANTHER" id="PTHR40038:SF1">
    <property type="entry name" value="MEMBRANE-ASSOCIATED PROTEIN TCAA"/>
    <property type="match status" value="1"/>
</dbReference>
<dbReference type="PANTHER" id="PTHR40038">
    <property type="entry name" value="MEMBRANE-ASSOCIATED PROTEIN TCAA"/>
    <property type="match status" value="1"/>
</dbReference>
<accession>A0ABW5Q355</accession>
<dbReference type="InterPro" id="IPR054528">
    <property type="entry name" value="TcaA_5th"/>
</dbReference>
<keyword evidence="12" id="KW-1185">Reference proteome</keyword>
<comment type="caution">
    <text evidence="11">The sequence shown here is derived from an EMBL/GenBank/DDBJ whole genome shotgun (WGS) entry which is preliminary data.</text>
</comment>
<keyword evidence="4 6" id="KW-1133">Transmembrane helix</keyword>
<evidence type="ECO:0000256" key="4">
    <source>
        <dbReference type="ARBA" id="ARBA00022989"/>
    </source>
</evidence>
<dbReference type="RefSeq" id="WP_379562706.1">
    <property type="nucleotide sequence ID" value="NZ_JBHUMX010000041.1"/>
</dbReference>
<evidence type="ECO:0000256" key="2">
    <source>
        <dbReference type="ARBA" id="ARBA00022475"/>
    </source>
</evidence>
<feature type="domain" description="TcaA 4th" evidence="10">
    <location>
        <begin position="250"/>
        <end position="311"/>
    </location>
</feature>
<dbReference type="InterPro" id="IPR026870">
    <property type="entry name" value="Zinc_ribbon_dom"/>
</dbReference>
<evidence type="ECO:0000256" key="6">
    <source>
        <dbReference type="SAM" id="Phobius"/>
    </source>
</evidence>
<evidence type="ECO:0000256" key="3">
    <source>
        <dbReference type="ARBA" id="ARBA00022692"/>
    </source>
</evidence>
<protein>
    <submittedName>
        <fullName evidence="11">Zinc-ribbon domain-containing protein</fullName>
    </submittedName>
</protein>
<evidence type="ECO:0000259" key="7">
    <source>
        <dbReference type="Pfam" id="PF13240"/>
    </source>
</evidence>
<evidence type="ECO:0000313" key="11">
    <source>
        <dbReference type="EMBL" id="MFD2629918.1"/>
    </source>
</evidence>
<sequence length="463" mass="52714">MSFCKECGAKLKSNDRFCTECGKEISQKAESNAATRASKPRQPMKKRTKVALLSLGILCIAFFITYKLLDSHYSPIKQLQAMDEAISANQTDAFLDQIQFEEDALLDEESYFDYIKETEWEHVKEQFLHMVESEEQQPTKLEKKITSYNGTELFRVKPESVMMGLFTTYTFKAVPGELVVAASMDDATVTIGSKTESLKAEEPTEIASLYPGGYTLNAKAKNMFGDFTYEEELELEAIDQHELYVSFPGYTQSIYSNQMEANLFINGEDTGKKLHEFDTLGPIPEGNDLELHAEWEAPNGELLKTETLYPQADSWYGLEFWFDDQAIYAAMATESAVSPEEEASDLVLSFRDAYEDAVNFQDYSLVEPYLETGSAAADELGTYIADLEDTDYYYEFTANEVINATIVDDKTVSITTSEQFTFTNHLNEQTDYDREKIYTVVNTEDGYRIRSITYEETEREKIE</sequence>
<dbReference type="Pfam" id="PF22819">
    <property type="entry name" value="TcaA_5th"/>
    <property type="match status" value="1"/>
</dbReference>
<evidence type="ECO:0000256" key="1">
    <source>
        <dbReference type="ARBA" id="ARBA00004162"/>
    </source>
</evidence>
<dbReference type="Proteomes" id="UP001597451">
    <property type="component" value="Unassembled WGS sequence"/>
</dbReference>
<organism evidence="11 12">
    <name type="scientific">Oceanobacillus kapialis</name>
    <dbReference type="NCBI Taxonomy" id="481353"/>
    <lineage>
        <taxon>Bacteria</taxon>
        <taxon>Bacillati</taxon>
        <taxon>Bacillota</taxon>
        <taxon>Bacilli</taxon>
        <taxon>Bacillales</taxon>
        <taxon>Bacillaceae</taxon>
        <taxon>Oceanobacillus</taxon>
    </lineage>
</organism>
<name>A0ABW5Q355_9BACI</name>
<dbReference type="Pfam" id="PF13240">
    <property type="entry name" value="Zn_Ribbon_1"/>
    <property type="match status" value="1"/>
</dbReference>
<dbReference type="Pfam" id="PF22820">
    <property type="entry name" value="TcaA_3rd_4th"/>
    <property type="match status" value="1"/>
</dbReference>
<feature type="domain" description="Zinc-ribbon" evidence="7">
    <location>
        <begin position="3"/>
        <end position="24"/>
    </location>
</feature>